<accession>A0A7X2PA96</accession>
<dbReference type="Proteomes" id="UP000460549">
    <property type="component" value="Unassembled WGS sequence"/>
</dbReference>
<feature type="domain" description="Tyr recombinase" evidence="4">
    <location>
        <begin position="195"/>
        <end position="389"/>
    </location>
</feature>
<evidence type="ECO:0000313" key="5">
    <source>
        <dbReference type="EMBL" id="MSU05172.1"/>
    </source>
</evidence>
<dbReference type="SUPFAM" id="SSF56349">
    <property type="entry name" value="DNA breaking-rejoining enzymes"/>
    <property type="match status" value="1"/>
</dbReference>
<reference evidence="5 6" key="1">
    <citation type="submission" date="2019-08" db="EMBL/GenBank/DDBJ databases">
        <title>In-depth cultivation of the pig gut microbiome towards novel bacterial diversity and tailored functional studies.</title>
        <authorList>
            <person name="Wylensek D."/>
            <person name="Hitch T.C.A."/>
            <person name="Clavel T."/>
        </authorList>
    </citation>
    <scope>NUCLEOTIDE SEQUENCE [LARGE SCALE GENOMIC DNA]</scope>
    <source>
        <strain evidence="5 6">NM-380-WT-3C1</strain>
    </source>
</reference>
<proteinExistence type="inferred from homology"/>
<protein>
    <submittedName>
        <fullName evidence="5">Tyrosine-type recombinase/integrase</fullName>
    </submittedName>
</protein>
<dbReference type="EMBL" id="VUNN01000001">
    <property type="protein sequence ID" value="MSU05172.1"/>
    <property type="molecule type" value="Genomic_DNA"/>
</dbReference>
<name>A0A7X2PA96_9SPIO</name>
<evidence type="ECO:0000256" key="2">
    <source>
        <dbReference type="ARBA" id="ARBA00023125"/>
    </source>
</evidence>
<gene>
    <name evidence="5" type="ORF">FYJ80_00020</name>
</gene>
<dbReference type="InterPro" id="IPR011010">
    <property type="entry name" value="DNA_brk_join_enz"/>
</dbReference>
<comment type="similarity">
    <text evidence="1">Belongs to the 'phage' integrase family.</text>
</comment>
<evidence type="ECO:0000313" key="6">
    <source>
        <dbReference type="Proteomes" id="UP000460549"/>
    </source>
</evidence>
<dbReference type="RefSeq" id="WP_154424077.1">
    <property type="nucleotide sequence ID" value="NZ_VUNN01000001.1"/>
</dbReference>
<keyword evidence="3" id="KW-0233">DNA recombination</keyword>
<dbReference type="InterPro" id="IPR002104">
    <property type="entry name" value="Integrase_catalytic"/>
</dbReference>
<dbReference type="PANTHER" id="PTHR30349">
    <property type="entry name" value="PHAGE INTEGRASE-RELATED"/>
    <property type="match status" value="1"/>
</dbReference>
<dbReference type="GO" id="GO:0003677">
    <property type="term" value="F:DNA binding"/>
    <property type="evidence" value="ECO:0007669"/>
    <property type="project" value="UniProtKB-KW"/>
</dbReference>
<evidence type="ECO:0000256" key="1">
    <source>
        <dbReference type="ARBA" id="ARBA00008857"/>
    </source>
</evidence>
<dbReference type="InterPro" id="IPR050090">
    <property type="entry name" value="Tyrosine_recombinase_XerCD"/>
</dbReference>
<dbReference type="Gene3D" id="1.10.443.10">
    <property type="entry name" value="Intergrase catalytic core"/>
    <property type="match status" value="1"/>
</dbReference>
<dbReference type="GO" id="GO:0006310">
    <property type="term" value="P:DNA recombination"/>
    <property type="evidence" value="ECO:0007669"/>
    <property type="project" value="UniProtKB-KW"/>
</dbReference>
<dbReference type="Gene3D" id="1.10.150.130">
    <property type="match status" value="1"/>
</dbReference>
<sequence>MAKRRKFYLYQRQKKYGKYYYVCYIDPETGKQGNAKSIDVLKEKLGLGDNETTTSRDDAVIIAHKALEAGLIFSSGAEECFSSYCLSFWDFDNSDYIKLRNLVSPNSIGREYAMNMLCNLKKHVLPFIPQSIKLSAITTRHLDKIVTEAFSAGLANGTIQMIILSFSVPLKEAVRLRYIVNNPCDGLMKIPRKEKSRGVFTDDEIKRIIKEVENSPKPIKNAVKLAITTGMRSGEIRALKSSNIIRNYYIGENSKVYDKVLITHSLAPYSGIKATKGKYDREVLIPSSFGEELIGSSINDVIITFDGSYVSSLTLRLSFYEILKNIGLSEEVRKTRRLTFHSLRHYFSTYTCQENISQEDRMLVLGHRSEKVNSRYTHISDLRLERVAGVVEALFDSE</sequence>
<organism evidence="5 6">
    <name type="scientific">Bullifex porci</name>
    <dbReference type="NCBI Taxonomy" id="2606638"/>
    <lineage>
        <taxon>Bacteria</taxon>
        <taxon>Pseudomonadati</taxon>
        <taxon>Spirochaetota</taxon>
        <taxon>Spirochaetia</taxon>
        <taxon>Spirochaetales</taxon>
        <taxon>Spirochaetaceae</taxon>
        <taxon>Bullifex</taxon>
    </lineage>
</organism>
<dbReference type="PANTHER" id="PTHR30349:SF64">
    <property type="entry name" value="PROPHAGE INTEGRASE INTD-RELATED"/>
    <property type="match status" value="1"/>
</dbReference>
<evidence type="ECO:0000259" key="4">
    <source>
        <dbReference type="PROSITE" id="PS51898"/>
    </source>
</evidence>
<dbReference type="Pfam" id="PF00589">
    <property type="entry name" value="Phage_integrase"/>
    <property type="match status" value="1"/>
</dbReference>
<comment type="caution">
    <text evidence="5">The sequence shown here is derived from an EMBL/GenBank/DDBJ whole genome shotgun (WGS) entry which is preliminary data.</text>
</comment>
<keyword evidence="2" id="KW-0238">DNA-binding</keyword>
<dbReference type="InterPro" id="IPR010998">
    <property type="entry name" value="Integrase_recombinase_N"/>
</dbReference>
<dbReference type="PROSITE" id="PS51898">
    <property type="entry name" value="TYR_RECOMBINASE"/>
    <property type="match status" value="1"/>
</dbReference>
<dbReference type="AlphaFoldDB" id="A0A7X2PA96"/>
<dbReference type="GO" id="GO:0015074">
    <property type="term" value="P:DNA integration"/>
    <property type="evidence" value="ECO:0007669"/>
    <property type="project" value="InterPro"/>
</dbReference>
<keyword evidence="6" id="KW-1185">Reference proteome</keyword>
<evidence type="ECO:0000256" key="3">
    <source>
        <dbReference type="ARBA" id="ARBA00023172"/>
    </source>
</evidence>
<dbReference type="InterPro" id="IPR013762">
    <property type="entry name" value="Integrase-like_cat_sf"/>
</dbReference>